<dbReference type="Pfam" id="PF13233">
    <property type="entry name" value="Complex1_LYR_2"/>
    <property type="match status" value="1"/>
</dbReference>
<sequence length="109" mass="12789">MARAVYRDLLRALNRHVTGGSDNRQFQKFVGEEFRKLKDISDPTLIEQKLLLAKDYAMLVNSVHYHKNLLLSYNIGVDREAEQQARLKDTAQRVGLQMPKEYEELDRRL</sequence>
<dbReference type="PANTHER" id="PTHR35763:SF1">
    <property type="entry name" value="OS11G0133900 PROTEIN"/>
    <property type="match status" value="1"/>
</dbReference>
<keyword evidence="2" id="KW-1185">Reference proteome</keyword>
<evidence type="ECO:0008006" key="3">
    <source>
        <dbReference type="Google" id="ProtNLM"/>
    </source>
</evidence>
<reference evidence="1 2" key="1">
    <citation type="submission" date="2024-09" db="EMBL/GenBank/DDBJ databases">
        <title>Chromosome-scale assembly of Riccia fluitans.</title>
        <authorList>
            <person name="Paukszto L."/>
            <person name="Sawicki J."/>
            <person name="Karawczyk K."/>
            <person name="Piernik-Szablinska J."/>
            <person name="Szczecinska M."/>
            <person name="Mazdziarz M."/>
        </authorList>
    </citation>
    <scope>NUCLEOTIDE SEQUENCE [LARGE SCALE GENOMIC DNA]</scope>
    <source>
        <strain evidence="1">Rf_01</strain>
        <tissue evidence="1">Aerial parts of the thallus</tissue>
    </source>
</reference>
<dbReference type="Proteomes" id="UP001605036">
    <property type="component" value="Unassembled WGS sequence"/>
</dbReference>
<gene>
    <name evidence="1" type="ORF">R1flu_006500</name>
</gene>
<name>A0ABD1YW70_9MARC</name>
<dbReference type="EMBL" id="JBHFFA010000003">
    <property type="protein sequence ID" value="KAL2635021.1"/>
    <property type="molecule type" value="Genomic_DNA"/>
</dbReference>
<dbReference type="PANTHER" id="PTHR35763">
    <property type="entry name" value="COMPLEX 1 LYR-LIKE PROTEIN"/>
    <property type="match status" value="1"/>
</dbReference>
<proteinExistence type="predicted"/>
<evidence type="ECO:0000313" key="2">
    <source>
        <dbReference type="Proteomes" id="UP001605036"/>
    </source>
</evidence>
<evidence type="ECO:0000313" key="1">
    <source>
        <dbReference type="EMBL" id="KAL2635021.1"/>
    </source>
</evidence>
<dbReference type="AlphaFoldDB" id="A0ABD1YW70"/>
<accession>A0ABD1YW70</accession>
<protein>
    <recommendedName>
        <fullName evidence="3">Complex 1 LYR protein</fullName>
    </recommendedName>
</protein>
<comment type="caution">
    <text evidence="1">The sequence shown here is derived from an EMBL/GenBank/DDBJ whole genome shotgun (WGS) entry which is preliminary data.</text>
</comment>
<organism evidence="1 2">
    <name type="scientific">Riccia fluitans</name>
    <dbReference type="NCBI Taxonomy" id="41844"/>
    <lineage>
        <taxon>Eukaryota</taxon>
        <taxon>Viridiplantae</taxon>
        <taxon>Streptophyta</taxon>
        <taxon>Embryophyta</taxon>
        <taxon>Marchantiophyta</taxon>
        <taxon>Marchantiopsida</taxon>
        <taxon>Marchantiidae</taxon>
        <taxon>Marchantiales</taxon>
        <taxon>Ricciaceae</taxon>
        <taxon>Riccia</taxon>
    </lineage>
</organism>